<evidence type="ECO:0000256" key="3">
    <source>
        <dbReference type="ARBA" id="ARBA00023163"/>
    </source>
</evidence>
<keyword evidence="4" id="KW-0539">Nucleus</keyword>
<proteinExistence type="predicted"/>
<dbReference type="Pfam" id="PF11754">
    <property type="entry name" value="Velvet"/>
    <property type="match status" value="1"/>
</dbReference>
<dbReference type="Proteomes" id="UP001206595">
    <property type="component" value="Unassembled WGS sequence"/>
</dbReference>
<gene>
    <name evidence="6" type="ORF">K450DRAFT_300088</name>
</gene>
<keyword evidence="3" id="KW-0804">Transcription</keyword>
<evidence type="ECO:0000256" key="4">
    <source>
        <dbReference type="ARBA" id="ARBA00023242"/>
    </source>
</evidence>
<dbReference type="GO" id="GO:0005634">
    <property type="term" value="C:nucleus"/>
    <property type="evidence" value="ECO:0007669"/>
    <property type="project" value="UniProtKB-SubCell"/>
</dbReference>
<evidence type="ECO:0000256" key="1">
    <source>
        <dbReference type="ARBA" id="ARBA00004123"/>
    </source>
</evidence>
<name>A0AAD5EB18_UMBRA</name>
<evidence type="ECO:0000259" key="5">
    <source>
        <dbReference type="PROSITE" id="PS51821"/>
    </source>
</evidence>
<feature type="domain" description="Velvet" evidence="5">
    <location>
        <begin position="18"/>
        <end position="230"/>
    </location>
</feature>
<dbReference type="PANTHER" id="PTHR33572:SF3">
    <property type="entry name" value="VELVET COMPLEX SUBUNIT B"/>
    <property type="match status" value="1"/>
</dbReference>
<reference evidence="6" key="2">
    <citation type="journal article" date="2022" name="Proc. Natl. Acad. Sci. U.S.A.">
        <title>Diploid-dominant life cycles characterize the early evolution of Fungi.</title>
        <authorList>
            <person name="Amses K.R."/>
            <person name="Simmons D.R."/>
            <person name="Longcore J.E."/>
            <person name="Mondo S.J."/>
            <person name="Seto K."/>
            <person name="Jeronimo G.H."/>
            <person name="Bonds A.E."/>
            <person name="Quandt C.A."/>
            <person name="Davis W.J."/>
            <person name="Chang Y."/>
            <person name="Federici B.A."/>
            <person name="Kuo A."/>
            <person name="LaButti K."/>
            <person name="Pangilinan J."/>
            <person name="Andreopoulos W."/>
            <person name="Tritt A."/>
            <person name="Riley R."/>
            <person name="Hundley H."/>
            <person name="Johnson J."/>
            <person name="Lipzen A."/>
            <person name="Barry K."/>
            <person name="Lang B.F."/>
            <person name="Cuomo C.A."/>
            <person name="Buchler N.E."/>
            <person name="Grigoriev I.V."/>
            <person name="Spatafora J.W."/>
            <person name="Stajich J.E."/>
            <person name="James T.Y."/>
        </authorList>
    </citation>
    <scope>NUCLEOTIDE SEQUENCE</scope>
    <source>
        <strain evidence="6">AG</strain>
    </source>
</reference>
<evidence type="ECO:0000256" key="2">
    <source>
        <dbReference type="ARBA" id="ARBA00023015"/>
    </source>
</evidence>
<dbReference type="InterPro" id="IPR021740">
    <property type="entry name" value="Velvet"/>
</dbReference>
<dbReference type="PROSITE" id="PS51821">
    <property type="entry name" value="VELVET"/>
    <property type="match status" value="1"/>
</dbReference>
<organism evidence="6 7">
    <name type="scientific">Umbelopsis ramanniana AG</name>
    <dbReference type="NCBI Taxonomy" id="1314678"/>
    <lineage>
        <taxon>Eukaryota</taxon>
        <taxon>Fungi</taxon>
        <taxon>Fungi incertae sedis</taxon>
        <taxon>Mucoromycota</taxon>
        <taxon>Mucoromycotina</taxon>
        <taxon>Umbelopsidomycetes</taxon>
        <taxon>Umbelopsidales</taxon>
        <taxon>Umbelopsidaceae</taxon>
        <taxon>Umbelopsis</taxon>
    </lineage>
</organism>
<dbReference type="InterPro" id="IPR038491">
    <property type="entry name" value="Velvet_dom_sf"/>
</dbReference>
<sequence length="247" mass="27319">MSNDEPPETISTPLGEKKHSDRVYRLVIVQHPDRVRSAGFGQKDRRPVDPPPILQVSRQVSENHWEPVVDATDILFMVVQCDLYSEDGMTSCSLVYNPSRLPEALHAAGSSSSSGYSSVMTVRPLHEPTPLRNLTGSSIANACQLLDTDNKPGVFFIFPDISVRTEGRFTLNFALIDLSDGEPSTMSTRIKCQVRSNPFTVYSPKHFPGMRESTPLSIAFAKQGIKIAVRKGSRLSRNVIEHYSASS</sequence>
<dbReference type="RefSeq" id="XP_051444660.1">
    <property type="nucleotide sequence ID" value="XM_051593717.1"/>
</dbReference>
<keyword evidence="2" id="KW-0805">Transcription regulation</keyword>
<dbReference type="AlphaFoldDB" id="A0AAD5EB18"/>
<evidence type="ECO:0000313" key="6">
    <source>
        <dbReference type="EMBL" id="KAI8579656.1"/>
    </source>
</evidence>
<keyword evidence="7" id="KW-1185">Reference proteome</keyword>
<protein>
    <recommendedName>
        <fullName evidence="5">Velvet domain-containing protein</fullName>
    </recommendedName>
</protein>
<dbReference type="InterPro" id="IPR037525">
    <property type="entry name" value="Velvet_dom"/>
</dbReference>
<comment type="subcellular location">
    <subcellularLocation>
        <location evidence="1">Nucleus</location>
    </subcellularLocation>
</comment>
<dbReference type="GeneID" id="75919059"/>
<dbReference type="PANTHER" id="PTHR33572">
    <property type="entry name" value="SPORE DEVELOPMENT REGULATOR VOSA"/>
    <property type="match status" value="1"/>
</dbReference>
<evidence type="ECO:0000313" key="7">
    <source>
        <dbReference type="Proteomes" id="UP001206595"/>
    </source>
</evidence>
<dbReference type="Gene3D" id="2.60.40.3960">
    <property type="entry name" value="Velvet domain"/>
    <property type="match status" value="1"/>
</dbReference>
<comment type="caution">
    <text evidence="6">The sequence shown here is derived from an EMBL/GenBank/DDBJ whole genome shotgun (WGS) entry which is preliminary data.</text>
</comment>
<accession>A0AAD5EB18</accession>
<reference evidence="6" key="1">
    <citation type="submission" date="2021-06" db="EMBL/GenBank/DDBJ databases">
        <authorList>
            <consortium name="DOE Joint Genome Institute"/>
            <person name="Mondo S.J."/>
            <person name="Amses K.R."/>
            <person name="Simmons D.R."/>
            <person name="Longcore J.E."/>
            <person name="Seto K."/>
            <person name="Alves G.H."/>
            <person name="Bonds A.E."/>
            <person name="Quandt C.A."/>
            <person name="Davis W.J."/>
            <person name="Chang Y."/>
            <person name="Letcher P.M."/>
            <person name="Powell M.J."/>
            <person name="Kuo A."/>
            <person name="Labutti K."/>
            <person name="Pangilinan J."/>
            <person name="Andreopoulos W."/>
            <person name="Tritt A."/>
            <person name="Riley R."/>
            <person name="Hundley H."/>
            <person name="Johnson J."/>
            <person name="Lipzen A."/>
            <person name="Barry K."/>
            <person name="Berbee M.L."/>
            <person name="Buchler N.E."/>
            <person name="Grigoriev I.V."/>
            <person name="Spatafora J.W."/>
            <person name="Stajich J.E."/>
            <person name="James T.Y."/>
        </authorList>
    </citation>
    <scope>NUCLEOTIDE SEQUENCE</scope>
    <source>
        <strain evidence="6">AG</strain>
    </source>
</reference>
<dbReference type="EMBL" id="MU620918">
    <property type="protein sequence ID" value="KAI8579656.1"/>
    <property type="molecule type" value="Genomic_DNA"/>
</dbReference>